<proteinExistence type="predicted"/>
<name>A0ACD3B5F3_9AGAR</name>
<reference evidence="1 2" key="1">
    <citation type="journal article" date="2019" name="Nat. Ecol. Evol.">
        <title>Megaphylogeny resolves global patterns of mushroom evolution.</title>
        <authorList>
            <person name="Varga T."/>
            <person name="Krizsan K."/>
            <person name="Foldi C."/>
            <person name="Dima B."/>
            <person name="Sanchez-Garcia M."/>
            <person name="Sanchez-Ramirez S."/>
            <person name="Szollosi G.J."/>
            <person name="Szarkandi J.G."/>
            <person name="Papp V."/>
            <person name="Albert L."/>
            <person name="Andreopoulos W."/>
            <person name="Angelini C."/>
            <person name="Antonin V."/>
            <person name="Barry K.W."/>
            <person name="Bougher N.L."/>
            <person name="Buchanan P."/>
            <person name="Buyck B."/>
            <person name="Bense V."/>
            <person name="Catcheside P."/>
            <person name="Chovatia M."/>
            <person name="Cooper J."/>
            <person name="Damon W."/>
            <person name="Desjardin D."/>
            <person name="Finy P."/>
            <person name="Geml J."/>
            <person name="Haridas S."/>
            <person name="Hughes K."/>
            <person name="Justo A."/>
            <person name="Karasinski D."/>
            <person name="Kautmanova I."/>
            <person name="Kiss B."/>
            <person name="Kocsube S."/>
            <person name="Kotiranta H."/>
            <person name="LaButti K.M."/>
            <person name="Lechner B.E."/>
            <person name="Liimatainen K."/>
            <person name="Lipzen A."/>
            <person name="Lukacs Z."/>
            <person name="Mihaltcheva S."/>
            <person name="Morgado L.N."/>
            <person name="Niskanen T."/>
            <person name="Noordeloos M.E."/>
            <person name="Ohm R.A."/>
            <person name="Ortiz-Santana B."/>
            <person name="Ovrebo C."/>
            <person name="Racz N."/>
            <person name="Riley R."/>
            <person name="Savchenko A."/>
            <person name="Shiryaev A."/>
            <person name="Soop K."/>
            <person name="Spirin V."/>
            <person name="Szebenyi C."/>
            <person name="Tomsovsky M."/>
            <person name="Tulloss R.E."/>
            <person name="Uehling J."/>
            <person name="Grigoriev I.V."/>
            <person name="Vagvolgyi C."/>
            <person name="Papp T."/>
            <person name="Martin F.M."/>
            <person name="Miettinen O."/>
            <person name="Hibbett D.S."/>
            <person name="Nagy L.G."/>
        </authorList>
    </citation>
    <scope>NUCLEOTIDE SEQUENCE [LARGE SCALE GENOMIC DNA]</scope>
    <source>
        <strain evidence="1 2">NL-1719</strain>
    </source>
</reference>
<dbReference type="Proteomes" id="UP000308600">
    <property type="component" value="Unassembled WGS sequence"/>
</dbReference>
<evidence type="ECO:0000313" key="2">
    <source>
        <dbReference type="Proteomes" id="UP000308600"/>
    </source>
</evidence>
<sequence>MGQYWVLVNLDKCEASGHLGKLGEFWSTGTGHNLFSRLLVIPSESDPDETVKAISTSLSGSQPVNVGDWAGDRIICVGDYASSYPEGLFTKEELDTLNTKYEGSLWSLVGEEHWPRPKRCGWGRSPKFEGEWVLRNLKKKVYLRLKGLEEGNCGGVEQVLLAYISWSTDSSCAMHYDLTQGEWTGDSFDIALLDDQTKEEWKDVTEVVVKRVKPIWDSEQY</sequence>
<gene>
    <name evidence="1" type="ORF">BDN72DRAFT_214622</name>
</gene>
<organism evidence="1 2">
    <name type="scientific">Pluteus cervinus</name>
    <dbReference type="NCBI Taxonomy" id="181527"/>
    <lineage>
        <taxon>Eukaryota</taxon>
        <taxon>Fungi</taxon>
        <taxon>Dikarya</taxon>
        <taxon>Basidiomycota</taxon>
        <taxon>Agaricomycotina</taxon>
        <taxon>Agaricomycetes</taxon>
        <taxon>Agaricomycetidae</taxon>
        <taxon>Agaricales</taxon>
        <taxon>Pluteineae</taxon>
        <taxon>Pluteaceae</taxon>
        <taxon>Pluteus</taxon>
    </lineage>
</organism>
<dbReference type="EMBL" id="ML208277">
    <property type="protein sequence ID" value="TFK73278.1"/>
    <property type="molecule type" value="Genomic_DNA"/>
</dbReference>
<protein>
    <submittedName>
        <fullName evidence="1">Uncharacterized protein</fullName>
    </submittedName>
</protein>
<evidence type="ECO:0000313" key="1">
    <source>
        <dbReference type="EMBL" id="TFK73278.1"/>
    </source>
</evidence>
<keyword evidence="2" id="KW-1185">Reference proteome</keyword>
<accession>A0ACD3B5F3</accession>